<name>Q6BWT1_DEBHA</name>
<feature type="domain" description="Zn(2)-C6 fungal-type" evidence="4">
    <location>
        <begin position="26"/>
        <end position="56"/>
    </location>
</feature>
<dbReference type="PROSITE" id="PS50048">
    <property type="entry name" value="ZN2_CY6_FUNGAL_2"/>
    <property type="match status" value="1"/>
</dbReference>
<keyword evidence="2" id="KW-0539">Nucleus</keyword>
<dbReference type="EMBL" id="CR382134">
    <property type="protein sequence ID" value="CAG85342.2"/>
    <property type="molecule type" value="Genomic_DNA"/>
</dbReference>
<dbReference type="GO" id="GO:0000981">
    <property type="term" value="F:DNA-binding transcription factor activity, RNA polymerase II-specific"/>
    <property type="evidence" value="ECO:0007669"/>
    <property type="project" value="InterPro"/>
</dbReference>
<dbReference type="OrthoDB" id="5229455at2759"/>
<feature type="compositionally biased region" description="Low complexity" evidence="3">
    <location>
        <begin position="613"/>
        <end position="624"/>
    </location>
</feature>
<dbReference type="PANTHER" id="PTHR37534">
    <property type="entry name" value="TRANSCRIPTIONAL ACTIVATOR PROTEIN UGA3"/>
    <property type="match status" value="1"/>
</dbReference>
<dbReference type="Pfam" id="PF00172">
    <property type="entry name" value="Zn_clus"/>
    <property type="match status" value="1"/>
</dbReference>
<feature type="compositionally biased region" description="Basic and acidic residues" evidence="3">
    <location>
        <begin position="143"/>
        <end position="155"/>
    </location>
</feature>
<evidence type="ECO:0000313" key="6">
    <source>
        <dbReference type="Proteomes" id="UP000000599"/>
    </source>
</evidence>
<dbReference type="Proteomes" id="UP000000599">
    <property type="component" value="Chromosome B"/>
</dbReference>
<dbReference type="GeneID" id="2913742"/>
<dbReference type="GO" id="GO:0005634">
    <property type="term" value="C:nucleus"/>
    <property type="evidence" value="ECO:0007669"/>
    <property type="project" value="UniProtKB-SubCell"/>
</dbReference>
<dbReference type="CDD" id="cd00067">
    <property type="entry name" value="GAL4"/>
    <property type="match status" value="1"/>
</dbReference>
<dbReference type="AlphaFoldDB" id="Q6BWT1"/>
<organism evidence="5 6">
    <name type="scientific">Debaryomyces hansenii (strain ATCC 36239 / CBS 767 / BCRC 21394 / JCM 1990 / NBRC 0083 / IGC 2968)</name>
    <name type="common">Yeast</name>
    <name type="synonym">Torulaspora hansenii</name>
    <dbReference type="NCBI Taxonomy" id="284592"/>
    <lineage>
        <taxon>Eukaryota</taxon>
        <taxon>Fungi</taxon>
        <taxon>Dikarya</taxon>
        <taxon>Ascomycota</taxon>
        <taxon>Saccharomycotina</taxon>
        <taxon>Pichiomycetes</taxon>
        <taxon>Debaryomycetaceae</taxon>
        <taxon>Debaryomyces</taxon>
    </lineage>
</organism>
<sequence>MTVSNKKRASSSDYGEKPKIKRSRNGCHNCKRLKIKCDECKPKCSYCIKTDTKCDYTMKLTWGGRPYKNGTKRNKSGNANGSHTFEGIKSELNSKQGTENDKIQFIVEGTNMNQVKTEPNDKRKILSPSTSTNSTNSTNQVKGDSEKKPSPEDMYGKSAKSNKCFGETELSKPSSLMNVSNSPPAFATPSGDSILSDFETFPQHQNFNSLGTRSPNQDLNDLSNTNGNDPVSTDVVYKPTSKIETPREDNLNSIIDSIPEISTGIESLSNELERISNGGYSLNLKTSEILNNYVLSNLDESTEHSTDKFSGMNRFYNKDFLSTQTPWSPSSDLNIDILDSKAGRPSSRLGIKEEAFNNYSDDLAKIEAYLPERQKSNLLDAFLSSTNSVSSFAYNIGSSRKVREIEEDENDEESKQRSLHDIGIDSDFMRSIGVSTKEPNKHIITPADLFESIPPSLVPLPEILIEVPFYRNLMHFWVNVASQNLVPAPSYIYSDNPFKVLLPQMAMEYPSILTTLLAFAASIRSSLLGPENIPTKIVDQLLARSCNELLKLLKDKQEATSDGTLATVLLLSCYESFQSNDFDRHRTHALGARQIVMARQSFLPCTSPESDKSTPSSTSSNQNSRGKESDIAFFLMRWFIYVDVMGALSATKNSHKYLTSENGHYQPIESVANLTDFNNNALDIDRKSDIDHLLGFDIRVLPQLTDIALLIRKSDSYLEQTGDNCSALPITIITAALEVKESITCAYEVGEARRQAKLDSIIDYKIQRKRETHRTDSPPNLNHIMQQYDILRATNKIFCDMGLLNLYRRVLCVPRESPIIQDLANGIGSILELTIESKSSAEICSIFALFCAGCETLDPNMRSLFYNRFTKLTEMGNVNAMKSLQIMSRCWNTGEDWIVASRKLDIDVALL</sequence>
<comment type="subcellular location">
    <subcellularLocation>
        <location evidence="1">Nucleus</location>
    </subcellularLocation>
</comment>
<dbReference type="Pfam" id="PF11951">
    <property type="entry name" value="Fungal_trans_2"/>
    <property type="match status" value="1"/>
</dbReference>
<dbReference type="InterPro" id="IPR001138">
    <property type="entry name" value="Zn2Cys6_DnaBD"/>
</dbReference>
<dbReference type="RefSeq" id="XP_457338.2">
    <property type="nucleotide sequence ID" value="XM_457338.1"/>
</dbReference>
<dbReference type="STRING" id="284592.Q6BWT1"/>
<dbReference type="PROSITE" id="PS00463">
    <property type="entry name" value="ZN2_CY6_FUNGAL_1"/>
    <property type="match status" value="1"/>
</dbReference>
<dbReference type="GO" id="GO:0000976">
    <property type="term" value="F:transcription cis-regulatory region binding"/>
    <property type="evidence" value="ECO:0007669"/>
    <property type="project" value="TreeGrafter"/>
</dbReference>
<dbReference type="HOGENOM" id="CLU_008109_0_0_1"/>
<dbReference type="eggNOG" id="ENOG502QW7R">
    <property type="taxonomic scope" value="Eukaryota"/>
</dbReference>
<evidence type="ECO:0000256" key="3">
    <source>
        <dbReference type="SAM" id="MobiDB-lite"/>
    </source>
</evidence>
<evidence type="ECO:0000256" key="1">
    <source>
        <dbReference type="ARBA" id="ARBA00004123"/>
    </source>
</evidence>
<dbReference type="InParanoid" id="Q6BWT1"/>
<dbReference type="PANTHER" id="PTHR37534:SF43">
    <property type="entry name" value="FINGER DOMAIN PROTEIN, PUTATIVE (AFU_ORTHOLOGUE AFUA_1G01850)-RELATED"/>
    <property type="match status" value="1"/>
</dbReference>
<feature type="region of interest" description="Disordered" evidence="3">
    <location>
        <begin position="1"/>
        <end position="21"/>
    </location>
</feature>
<feature type="region of interest" description="Disordered" evidence="3">
    <location>
        <begin position="605"/>
        <end position="625"/>
    </location>
</feature>
<dbReference type="Gene3D" id="4.10.240.10">
    <property type="entry name" value="Zn(2)-C6 fungal-type DNA-binding domain"/>
    <property type="match status" value="1"/>
</dbReference>
<keyword evidence="6" id="KW-1185">Reference proteome</keyword>
<feature type="compositionally biased region" description="Polar residues" evidence="3">
    <location>
        <begin position="171"/>
        <end position="183"/>
    </location>
</feature>
<evidence type="ECO:0000259" key="4">
    <source>
        <dbReference type="PROSITE" id="PS50048"/>
    </source>
</evidence>
<dbReference type="GO" id="GO:0045944">
    <property type="term" value="P:positive regulation of transcription by RNA polymerase II"/>
    <property type="evidence" value="ECO:0007669"/>
    <property type="project" value="TreeGrafter"/>
</dbReference>
<protein>
    <submittedName>
        <fullName evidence="5">DEHA2B08800p</fullName>
    </submittedName>
</protein>
<feature type="compositionally biased region" description="Low complexity" evidence="3">
    <location>
        <begin position="129"/>
        <end position="139"/>
    </location>
</feature>
<dbReference type="SUPFAM" id="SSF57701">
    <property type="entry name" value="Zn2/Cys6 DNA-binding domain"/>
    <property type="match status" value="1"/>
</dbReference>
<dbReference type="SMART" id="SM00066">
    <property type="entry name" value="GAL4"/>
    <property type="match status" value="1"/>
</dbReference>
<evidence type="ECO:0000313" key="5">
    <source>
        <dbReference type="EMBL" id="CAG85342.2"/>
    </source>
</evidence>
<proteinExistence type="predicted"/>
<feature type="region of interest" description="Disordered" evidence="3">
    <location>
        <begin position="65"/>
        <end position="197"/>
    </location>
</feature>
<dbReference type="InterPro" id="IPR021858">
    <property type="entry name" value="Fun_TF"/>
</dbReference>
<reference evidence="5 6" key="1">
    <citation type="journal article" date="2004" name="Nature">
        <title>Genome evolution in yeasts.</title>
        <authorList>
            <consortium name="Genolevures"/>
            <person name="Dujon B."/>
            <person name="Sherman D."/>
            <person name="Fischer G."/>
            <person name="Durrens P."/>
            <person name="Casaregola S."/>
            <person name="Lafontaine I."/>
            <person name="de Montigny J."/>
            <person name="Marck C."/>
            <person name="Neuveglise C."/>
            <person name="Talla E."/>
            <person name="Goffard N."/>
            <person name="Frangeul L."/>
            <person name="Aigle M."/>
            <person name="Anthouard V."/>
            <person name="Babour A."/>
            <person name="Barbe V."/>
            <person name="Barnay S."/>
            <person name="Blanchin S."/>
            <person name="Beckerich J.M."/>
            <person name="Beyne E."/>
            <person name="Bleykasten C."/>
            <person name="Boisrame A."/>
            <person name="Boyer J."/>
            <person name="Cattolico L."/>
            <person name="Confanioleri F."/>
            <person name="de Daruvar A."/>
            <person name="Despons L."/>
            <person name="Fabre E."/>
            <person name="Fairhead C."/>
            <person name="Ferry-Dumazet H."/>
            <person name="Groppi A."/>
            <person name="Hantraye F."/>
            <person name="Hennequin C."/>
            <person name="Jauniaux N."/>
            <person name="Joyet P."/>
            <person name="Kachouri R."/>
            <person name="Kerrest A."/>
            <person name="Koszul R."/>
            <person name="Lemaire M."/>
            <person name="Lesur I."/>
            <person name="Ma L."/>
            <person name="Muller H."/>
            <person name="Nicaud J.M."/>
            <person name="Nikolski M."/>
            <person name="Oztas S."/>
            <person name="Ozier-Kalogeropoulos O."/>
            <person name="Pellenz S."/>
            <person name="Potier S."/>
            <person name="Richard G.F."/>
            <person name="Straub M.L."/>
            <person name="Suleau A."/>
            <person name="Swennene D."/>
            <person name="Tekaia F."/>
            <person name="Wesolowski-Louvel M."/>
            <person name="Westhof E."/>
            <person name="Wirth B."/>
            <person name="Zeniou-Meyer M."/>
            <person name="Zivanovic I."/>
            <person name="Bolotin-Fukuhara M."/>
            <person name="Thierry A."/>
            <person name="Bouchier C."/>
            <person name="Caudron B."/>
            <person name="Scarpelli C."/>
            <person name="Gaillardin C."/>
            <person name="Weissenbach J."/>
            <person name="Wincker P."/>
            <person name="Souciet J.L."/>
        </authorList>
    </citation>
    <scope>NUCLEOTIDE SEQUENCE [LARGE SCALE GENOMIC DNA]</scope>
    <source>
        <strain evidence="6">ATCC 36239 / CBS 767 / BCRC 21394 / JCM 1990 / NBRC 0083 / IGC 2968</strain>
    </source>
</reference>
<dbReference type="VEuPathDB" id="FungiDB:DEHA2B08800g"/>
<dbReference type="KEGG" id="dha:DEHA2B08800g"/>
<dbReference type="InterPro" id="IPR036864">
    <property type="entry name" value="Zn2-C6_fun-type_DNA-bd_sf"/>
</dbReference>
<accession>Q6BWT1</accession>
<dbReference type="OMA" id="NWGGRTK"/>
<dbReference type="GO" id="GO:0008270">
    <property type="term" value="F:zinc ion binding"/>
    <property type="evidence" value="ECO:0007669"/>
    <property type="project" value="InterPro"/>
</dbReference>
<evidence type="ECO:0000256" key="2">
    <source>
        <dbReference type="ARBA" id="ARBA00023242"/>
    </source>
</evidence>
<gene>
    <name evidence="5" type="ordered locus">DEHA2B08800g</name>
</gene>